<feature type="domain" description="Penicillin-binding protein transpeptidase" evidence="5">
    <location>
        <begin position="394"/>
        <end position="676"/>
    </location>
</feature>
<name>A0A1H3EK73_9RHOB</name>
<dbReference type="EMBL" id="FNMZ01000010">
    <property type="protein sequence ID" value="SDX79173.1"/>
    <property type="molecule type" value="Genomic_DNA"/>
</dbReference>
<dbReference type="GO" id="GO:0071555">
    <property type="term" value="P:cell wall organization"/>
    <property type="evidence" value="ECO:0007669"/>
    <property type="project" value="TreeGrafter"/>
</dbReference>
<comment type="subcellular location">
    <subcellularLocation>
        <location evidence="1">Membrane</location>
    </subcellularLocation>
</comment>
<dbReference type="GO" id="GO:0008658">
    <property type="term" value="F:penicillin binding"/>
    <property type="evidence" value="ECO:0007669"/>
    <property type="project" value="InterPro"/>
</dbReference>
<dbReference type="GO" id="GO:0004180">
    <property type="term" value="F:carboxypeptidase activity"/>
    <property type="evidence" value="ECO:0007669"/>
    <property type="project" value="UniProtKB-KW"/>
</dbReference>
<evidence type="ECO:0000256" key="3">
    <source>
        <dbReference type="ARBA" id="ARBA00023136"/>
    </source>
</evidence>
<dbReference type="Gene3D" id="3.90.1310.10">
    <property type="entry name" value="Penicillin-binding protein 2a (Domain 2)"/>
    <property type="match status" value="1"/>
</dbReference>
<feature type="region of interest" description="Disordered" evidence="4">
    <location>
        <begin position="1"/>
        <end position="111"/>
    </location>
</feature>
<keyword evidence="8" id="KW-1185">Reference proteome</keyword>
<dbReference type="Pfam" id="PF03717">
    <property type="entry name" value="PBP_dimer"/>
    <property type="match status" value="1"/>
</dbReference>
<dbReference type="SUPFAM" id="SSF56519">
    <property type="entry name" value="Penicillin binding protein dimerisation domain"/>
    <property type="match status" value="1"/>
</dbReference>
<keyword evidence="2" id="KW-0378">Hydrolase</keyword>
<accession>A0A1H3EK73</accession>
<proteinExistence type="predicted"/>
<dbReference type="InterPro" id="IPR036138">
    <property type="entry name" value="PBP_dimer_sf"/>
</dbReference>
<gene>
    <name evidence="7" type="ORF">SAMN05444336_11068</name>
</gene>
<dbReference type="Proteomes" id="UP000199118">
    <property type="component" value="Unassembled WGS sequence"/>
</dbReference>
<dbReference type="PANTHER" id="PTHR30627:SF1">
    <property type="entry name" value="PEPTIDOGLYCAN D,D-TRANSPEPTIDASE FTSI"/>
    <property type="match status" value="1"/>
</dbReference>
<keyword evidence="2" id="KW-0121">Carboxypeptidase</keyword>
<feature type="compositionally biased region" description="Low complexity" evidence="4">
    <location>
        <begin position="21"/>
        <end position="31"/>
    </location>
</feature>
<feature type="compositionally biased region" description="Low complexity" evidence="4">
    <location>
        <begin position="73"/>
        <end position="91"/>
    </location>
</feature>
<dbReference type="InterPro" id="IPR012338">
    <property type="entry name" value="Beta-lactam/transpept-like"/>
</dbReference>
<sequence>MTRFPEDGANPGDPGGRDPDALAADPAAPAFLPGPPCLVERPASARDFGPARGLDPAAAGPVDEDLRHEIHGPLAPVPLAAPLDAPEVAAEYAASHGPADGGAPIAHDPDAPRATGAAVPFGHVEEDEDAVHGHGPEGARLADLIAARESGIDPNEAAARKRADSRRKAEADARGRSRWRLKLLSFAFILAYASVAGRMGLIAASEPEEPRFAGASDTVSAMRAEITDRNGELLAVNLPVWSLFAHPQEMVDPDNAAEKLATVFPDLDADELKARFKDGRRFLWIKKSITPAERVRVHDIGDPGLQFGRREMRVYPGGRLAAHVLGGASFGREGVNAAEIVGVGGIEAKLDAELRDPARAGAPLRLSLDLRVQRAMADVLREGMERYTAKGAAGVLMDARTGEVLSLVSLPDFDPNERPIPFGDVKAADFPTFNRAAQGLYELGSTFKIFTAALMVEEGLANADTMVDTKGPMHWRRFKISDSHAMPARMTMRDVIVESSNVGTARLALMAGGVRQKDLLGRLGLLEPLPVELSEAGRAAPLYPSNWSEISVITISYGHGLSASPLHLASAYATMVNGGLRVAPTLLAGAQPPGEEARVISEETSLAMRDMLRGVVTDGTGRNADVPGYYLGGKTGTAEKASGGGYAANRVVATFAGAFPMHDPRYVIIVTYDEAVAQTKWGPRRPAGWTAAPSVKEAITRIAPILGMRPMLEAEAEAEQAGGGLIASR</sequence>
<dbReference type="STRING" id="356660.SAMN05444336_11068"/>
<reference evidence="7 8" key="1">
    <citation type="submission" date="2016-10" db="EMBL/GenBank/DDBJ databases">
        <authorList>
            <person name="de Groot N.N."/>
        </authorList>
    </citation>
    <scope>NUCLEOTIDE SEQUENCE [LARGE SCALE GENOMIC DNA]</scope>
    <source>
        <strain evidence="7 8">DSM 17890</strain>
    </source>
</reference>
<dbReference type="InterPro" id="IPR050515">
    <property type="entry name" value="Beta-lactam/transpept"/>
</dbReference>
<dbReference type="AlphaFoldDB" id="A0A1H3EK73"/>
<dbReference type="InterPro" id="IPR005311">
    <property type="entry name" value="PBP_dimer"/>
</dbReference>
<dbReference type="GO" id="GO:0051301">
    <property type="term" value="P:cell division"/>
    <property type="evidence" value="ECO:0007669"/>
    <property type="project" value="UniProtKB-KW"/>
</dbReference>
<evidence type="ECO:0000313" key="8">
    <source>
        <dbReference type="Proteomes" id="UP000199118"/>
    </source>
</evidence>
<feature type="domain" description="Penicillin-binding protein dimerisation" evidence="6">
    <location>
        <begin position="219"/>
        <end position="355"/>
    </location>
</feature>
<evidence type="ECO:0000256" key="2">
    <source>
        <dbReference type="ARBA" id="ARBA00022645"/>
    </source>
</evidence>
<keyword evidence="7" id="KW-0132">Cell division</keyword>
<keyword evidence="2" id="KW-0645">Protease</keyword>
<dbReference type="Pfam" id="PF00905">
    <property type="entry name" value="Transpeptidase"/>
    <property type="match status" value="1"/>
</dbReference>
<feature type="compositionally biased region" description="Basic and acidic residues" evidence="4">
    <location>
        <begin position="158"/>
        <end position="172"/>
    </location>
</feature>
<dbReference type="SUPFAM" id="SSF56601">
    <property type="entry name" value="beta-lactamase/transpeptidase-like"/>
    <property type="match status" value="1"/>
</dbReference>
<dbReference type="InterPro" id="IPR001460">
    <property type="entry name" value="PCN-bd_Tpept"/>
</dbReference>
<dbReference type="GO" id="GO:0005886">
    <property type="term" value="C:plasma membrane"/>
    <property type="evidence" value="ECO:0007669"/>
    <property type="project" value="TreeGrafter"/>
</dbReference>
<organism evidence="7 8">
    <name type="scientific">Albimonas donghaensis</name>
    <dbReference type="NCBI Taxonomy" id="356660"/>
    <lineage>
        <taxon>Bacteria</taxon>
        <taxon>Pseudomonadati</taxon>
        <taxon>Pseudomonadota</taxon>
        <taxon>Alphaproteobacteria</taxon>
        <taxon>Rhodobacterales</taxon>
        <taxon>Paracoccaceae</taxon>
        <taxon>Albimonas</taxon>
    </lineage>
</organism>
<evidence type="ECO:0000259" key="6">
    <source>
        <dbReference type="Pfam" id="PF03717"/>
    </source>
</evidence>
<keyword evidence="3" id="KW-0472">Membrane</keyword>
<dbReference type="RefSeq" id="WP_218133471.1">
    <property type="nucleotide sequence ID" value="NZ_FNMZ01000010.1"/>
</dbReference>
<evidence type="ECO:0000256" key="4">
    <source>
        <dbReference type="SAM" id="MobiDB-lite"/>
    </source>
</evidence>
<evidence type="ECO:0000259" key="5">
    <source>
        <dbReference type="Pfam" id="PF00905"/>
    </source>
</evidence>
<dbReference type="PANTHER" id="PTHR30627">
    <property type="entry name" value="PEPTIDOGLYCAN D,D-TRANSPEPTIDASE"/>
    <property type="match status" value="1"/>
</dbReference>
<dbReference type="Gene3D" id="3.30.450.330">
    <property type="match status" value="1"/>
</dbReference>
<dbReference type="Gene3D" id="3.40.710.10">
    <property type="entry name" value="DD-peptidase/beta-lactamase superfamily"/>
    <property type="match status" value="1"/>
</dbReference>
<feature type="region of interest" description="Disordered" evidence="4">
    <location>
        <begin position="152"/>
        <end position="172"/>
    </location>
</feature>
<protein>
    <submittedName>
        <fullName evidence="7">Cell division protein FtsI (Penicillin-binding protein 3)</fullName>
    </submittedName>
</protein>
<evidence type="ECO:0000313" key="7">
    <source>
        <dbReference type="EMBL" id="SDX79173.1"/>
    </source>
</evidence>
<keyword evidence="7" id="KW-0131">Cell cycle</keyword>
<evidence type="ECO:0000256" key="1">
    <source>
        <dbReference type="ARBA" id="ARBA00004370"/>
    </source>
</evidence>